<dbReference type="GO" id="GO:0008652">
    <property type="term" value="P:amino acid biosynthetic process"/>
    <property type="evidence" value="ECO:0007669"/>
    <property type="project" value="UniProtKB-KW"/>
</dbReference>
<keyword evidence="1" id="KW-0028">Amino-acid biosynthesis</keyword>
<dbReference type="Pfam" id="PF26558">
    <property type="entry name" value="DHQS_2nd"/>
    <property type="match status" value="1"/>
</dbReference>
<evidence type="ECO:0000313" key="5">
    <source>
        <dbReference type="Proteomes" id="UP000275076"/>
    </source>
</evidence>
<dbReference type="PANTHER" id="PTHR33563:SF1">
    <property type="entry name" value="3-DEHYDROQUINATE SYNTHASE"/>
    <property type="match status" value="1"/>
</dbReference>
<dbReference type="PANTHER" id="PTHR33563">
    <property type="match status" value="1"/>
</dbReference>
<organism evidence="4 5">
    <name type="scientific">Salibacterium salarium</name>
    <dbReference type="NCBI Taxonomy" id="284579"/>
    <lineage>
        <taxon>Bacteria</taxon>
        <taxon>Bacillati</taxon>
        <taxon>Bacillota</taxon>
        <taxon>Bacilli</taxon>
        <taxon>Bacillales</taxon>
        <taxon>Bacillaceae</taxon>
    </lineage>
</organism>
<evidence type="ECO:0000256" key="2">
    <source>
        <dbReference type="ARBA" id="ARBA00023141"/>
    </source>
</evidence>
<evidence type="ECO:0000259" key="3">
    <source>
        <dbReference type="Pfam" id="PF26558"/>
    </source>
</evidence>
<accession>A0A428MZT0</accession>
<dbReference type="GO" id="GO:0009073">
    <property type="term" value="P:aromatic amino acid family biosynthetic process"/>
    <property type="evidence" value="ECO:0007669"/>
    <property type="project" value="UniProtKB-KW"/>
</dbReference>
<keyword evidence="5" id="KW-1185">Reference proteome</keyword>
<comment type="caution">
    <text evidence="4">The sequence shown here is derived from an EMBL/GenBank/DDBJ whole genome shotgun (WGS) entry which is preliminary data.</text>
</comment>
<dbReference type="RefSeq" id="WP_125558250.1">
    <property type="nucleotide sequence ID" value="NZ_RBVX01000022.1"/>
</dbReference>
<sequence>MEEKIITEELTYGTVERITDIGKGTRVCIDCADILTPTEGVLVGNTGRGYVLVLSENRSTNTYPPRSFRINAGGLHQYLFQAGQTRYLEELRGGDPLFVYNGAAQKEIPIGRVKMEKRDLMRIEINMDGKNISATLQNADSVAFLQNNGNVLTAKELKEGDIVCCYSDEPGRHLGEKIEEEISEY</sequence>
<dbReference type="AlphaFoldDB" id="A0A428MZT0"/>
<evidence type="ECO:0000313" key="4">
    <source>
        <dbReference type="EMBL" id="RSL31683.1"/>
    </source>
</evidence>
<feature type="domain" description="3-dehydroquinate synthase C-terminal" evidence="3">
    <location>
        <begin position="14"/>
        <end position="184"/>
    </location>
</feature>
<dbReference type="EMBL" id="RBVX01000022">
    <property type="protein sequence ID" value="RSL31683.1"/>
    <property type="molecule type" value="Genomic_DNA"/>
</dbReference>
<dbReference type="InterPro" id="IPR002812">
    <property type="entry name" value="DHQS"/>
</dbReference>
<protein>
    <submittedName>
        <fullName evidence="4">3-dehydroquinate synthase</fullName>
    </submittedName>
</protein>
<dbReference type="OrthoDB" id="2043123at2"/>
<dbReference type="GO" id="GO:0016491">
    <property type="term" value="F:oxidoreductase activity"/>
    <property type="evidence" value="ECO:0007669"/>
    <property type="project" value="InterPro"/>
</dbReference>
<reference evidence="4 5" key="1">
    <citation type="submission" date="2018-10" db="EMBL/GenBank/DDBJ databases">
        <title>Draft genome sequence of Bacillus salarius IM0101, isolated from a hypersaline soil in Inner Mongolia, China.</title>
        <authorList>
            <person name="Yamprayoonswat W."/>
            <person name="Boonvisut S."/>
            <person name="Jumpathong W."/>
            <person name="Sittihan S."/>
            <person name="Ruangsuj P."/>
            <person name="Wanthongcharoen S."/>
            <person name="Thongpramul N."/>
            <person name="Pimmason S."/>
            <person name="Yu B."/>
            <person name="Yasawong M."/>
        </authorList>
    </citation>
    <scope>NUCLEOTIDE SEQUENCE [LARGE SCALE GENOMIC DNA]</scope>
    <source>
        <strain evidence="4 5">IM0101</strain>
    </source>
</reference>
<dbReference type="InterPro" id="IPR056179">
    <property type="entry name" value="DHQS_C"/>
</dbReference>
<dbReference type="Proteomes" id="UP000275076">
    <property type="component" value="Unassembled WGS sequence"/>
</dbReference>
<keyword evidence="2" id="KW-0057">Aromatic amino acid biosynthesis</keyword>
<evidence type="ECO:0000256" key="1">
    <source>
        <dbReference type="ARBA" id="ARBA00022605"/>
    </source>
</evidence>
<name>A0A428MZT0_9BACI</name>
<dbReference type="GO" id="GO:0003856">
    <property type="term" value="F:3-dehydroquinate synthase activity"/>
    <property type="evidence" value="ECO:0007669"/>
    <property type="project" value="InterPro"/>
</dbReference>
<proteinExistence type="predicted"/>
<gene>
    <name evidence="4" type="ORF">D7Z54_19790</name>
</gene>